<evidence type="ECO:0000256" key="1">
    <source>
        <dbReference type="SAM" id="MobiDB-lite"/>
    </source>
</evidence>
<evidence type="ECO:0000313" key="3">
    <source>
        <dbReference type="RefSeq" id="XP_072798230.1"/>
    </source>
</evidence>
<accession>A0ABM5BPA7</accession>
<organism evidence="2 3">
    <name type="scientific">Vicugna pacos</name>
    <name type="common">Alpaca</name>
    <name type="synonym">Lama pacos</name>
    <dbReference type="NCBI Taxonomy" id="30538"/>
    <lineage>
        <taxon>Eukaryota</taxon>
        <taxon>Metazoa</taxon>
        <taxon>Chordata</taxon>
        <taxon>Craniata</taxon>
        <taxon>Vertebrata</taxon>
        <taxon>Euteleostomi</taxon>
        <taxon>Mammalia</taxon>
        <taxon>Eutheria</taxon>
        <taxon>Laurasiatheria</taxon>
        <taxon>Artiodactyla</taxon>
        <taxon>Tylopoda</taxon>
        <taxon>Camelidae</taxon>
        <taxon>Vicugna</taxon>
    </lineage>
</organism>
<proteinExistence type="predicted"/>
<feature type="region of interest" description="Disordered" evidence="1">
    <location>
        <begin position="131"/>
        <end position="201"/>
    </location>
</feature>
<feature type="region of interest" description="Disordered" evidence="1">
    <location>
        <begin position="1"/>
        <end position="119"/>
    </location>
</feature>
<dbReference type="RefSeq" id="XP_072798230.1">
    <property type="nucleotide sequence ID" value="XM_072942129.1"/>
</dbReference>
<name>A0ABM5BPA7_VICPA</name>
<dbReference type="GeneID" id="116284116"/>
<keyword evidence="2" id="KW-1185">Reference proteome</keyword>
<evidence type="ECO:0000313" key="2">
    <source>
        <dbReference type="Proteomes" id="UP001652581"/>
    </source>
</evidence>
<feature type="compositionally biased region" description="Basic residues" evidence="1">
    <location>
        <begin position="155"/>
        <end position="174"/>
    </location>
</feature>
<reference evidence="3" key="1">
    <citation type="submission" date="2025-08" db="UniProtKB">
        <authorList>
            <consortium name="RefSeq"/>
        </authorList>
    </citation>
    <scope>IDENTIFICATION</scope>
</reference>
<gene>
    <name evidence="3" type="primary">LOC116284116</name>
</gene>
<feature type="compositionally biased region" description="Basic residues" evidence="1">
    <location>
        <begin position="191"/>
        <end position="201"/>
    </location>
</feature>
<feature type="compositionally biased region" description="Basic residues" evidence="1">
    <location>
        <begin position="26"/>
        <end position="36"/>
    </location>
</feature>
<sequence length="201" mass="22054">MSAVPARRSPHGLMPQRPSGQAPRRDKQRRQQQRRRFGQDQSLEEDRIGFGICAESGTKEATQTPAARGAERDARGCFGGGARNATRRATRRQQPWALRLRGRGGGSRNGRAGLKRPSRGLALNAELRWGPSKSCERRGCVGTSGCGVTPPGTFRRPRRVRRGPRTSPGAHRRGPAPPRPAPGRPWMAKLPLRRPPGRRSG</sequence>
<dbReference type="Proteomes" id="UP001652581">
    <property type="component" value="Chromosome 18"/>
</dbReference>
<protein>
    <submittedName>
        <fullName evidence="3">Uncharacterized protein</fullName>
    </submittedName>
</protein>